<organism evidence="2 3">
    <name type="scientific">Rhizodiscina lignyota</name>
    <dbReference type="NCBI Taxonomy" id="1504668"/>
    <lineage>
        <taxon>Eukaryota</taxon>
        <taxon>Fungi</taxon>
        <taxon>Dikarya</taxon>
        <taxon>Ascomycota</taxon>
        <taxon>Pezizomycotina</taxon>
        <taxon>Dothideomycetes</taxon>
        <taxon>Pleosporomycetidae</taxon>
        <taxon>Aulographales</taxon>
        <taxon>Rhizodiscinaceae</taxon>
        <taxon>Rhizodiscina</taxon>
    </lineage>
</organism>
<dbReference type="AlphaFoldDB" id="A0A9P4IVI3"/>
<gene>
    <name evidence="2" type="ORF">NA57DRAFT_17861</name>
</gene>
<sequence>MAPSKNVFIIGPGFIGWGVLDLLVAEGYQVTGFVRRREHGEQIEASGAKYVKGDLGDKEIITRHATESDIIIHTATADHLRSVEAILDAIKDRAQRGLMTIYIHTSGTSVLADGAKGMHKSDKVYHDNVRSEVDSVPDTAPHRQIDLAIIRAQKAIREKAKIAIMTPPLIYGYNPKHKRLTIQIPTLTRFAIKNGFAGYVGNGLSVKSNIHVLDLARAYVVL</sequence>
<dbReference type="InterPro" id="IPR051783">
    <property type="entry name" value="NAD(P)-dependent_oxidoreduct"/>
</dbReference>
<dbReference type="InterPro" id="IPR036291">
    <property type="entry name" value="NAD(P)-bd_dom_sf"/>
</dbReference>
<evidence type="ECO:0000313" key="3">
    <source>
        <dbReference type="Proteomes" id="UP000799772"/>
    </source>
</evidence>
<keyword evidence="3" id="KW-1185">Reference proteome</keyword>
<dbReference type="EMBL" id="ML978121">
    <property type="protein sequence ID" value="KAF2105046.1"/>
    <property type="molecule type" value="Genomic_DNA"/>
</dbReference>
<name>A0A9P4IVI3_9PEZI</name>
<feature type="non-terminal residue" evidence="2">
    <location>
        <position position="222"/>
    </location>
</feature>
<dbReference type="GO" id="GO:0005737">
    <property type="term" value="C:cytoplasm"/>
    <property type="evidence" value="ECO:0007669"/>
    <property type="project" value="TreeGrafter"/>
</dbReference>
<dbReference type="SUPFAM" id="SSF51735">
    <property type="entry name" value="NAD(P)-binding Rossmann-fold domains"/>
    <property type="match status" value="1"/>
</dbReference>
<dbReference type="Gene3D" id="3.40.50.720">
    <property type="entry name" value="NAD(P)-binding Rossmann-like Domain"/>
    <property type="match status" value="1"/>
</dbReference>
<dbReference type="GO" id="GO:0004029">
    <property type="term" value="F:aldehyde dehydrogenase (NAD+) activity"/>
    <property type="evidence" value="ECO:0007669"/>
    <property type="project" value="TreeGrafter"/>
</dbReference>
<comment type="caution">
    <text evidence="2">The sequence shown here is derived from an EMBL/GenBank/DDBJ whole genome shotgun (WGS) entry which is preliminary data.</text>
</comment>
<evidence type="ECO:0000313" key="2">
    <source>
        <dbReference type="EMBL" id="KAF2105046.1"/>
    </source>
</evidence>
<dbReference type="InterPro" id="IPR001509">
    <property type="entry name" value="Epimerase_deHydtase"/>
</dbReference>
<protein>
    <submittedName>
        <fullName evidence="2">NAD(P)-binding protein</fullName>
    </submittedName>
</protein>
<dbReference type="PANTHER" id="PTHR48079:SF6">
    <property type="entry name" value="NAD(P)-BINDING DOMAIN-CONTAINING PROTEIN-RELATED"/>
    <property type="match status" value="1"/>
</dbReference>
<accession>A0A9P4IVI3</accession>
<dbReference type="PANTHER" id="PTHR48079">
    <property type="entry name" value="PROTEIN YEEZ"/>
    <property type="match status" value="1"/>
</dbReference>
<proteinExistence type="predicted"/>
<dbReference type="OrthoDB" id="2130169at2759"/>
<reference evidence="2" key="1">
    <citation type="journal article" date="2020" name="Stud. Mycol.">
        <title>101 Dothideomycetes genomes: a test case for predicting lifestyles and emergence of pathogens.</title>
        <authorList>
            <person name="Haridas S."/>
            <person name="Albert R."/>
            <person name="Binder M."/>
            <person name="Bloem J."/>
            <person name="Labutti K."/>
            <person name="Salamov A."/>
            <person name="Andreopoulos B."/>
            <person name="Baker S."/>
            <person name="Barry K."/>
            <person name="Bills G."/>
            <person name="Bluhm B."/>
            <person name="Cannon C."/>
            <person name="Castanera R."/>
            <person name="Culley D."/>
            <person name="Daum C."/>
            <person name="Ezra D."/>
            <person name="Gonzalez J."/>
            <person name="Henrissat B."/>
            <person name="Kuo A."/>
            <person name="Liang C."/>
            <person name="Lipzen A."/>
            <person name="Lutzoni F."/>
            <person name="Magnuson J."/>
            <person name="Mondo S."/>
            <person name="Nolan M."/>
            <person name="Ohm R."/>
            <person name="Pangilinan J."/>
            <person name="Park H.-J."/>
            <person name="Ramirez L."/>
            <person name="Alfaro M."/>
            <person name="Sun H."/>
            <person name="Tritt A."/>
            <person name="Yoshinaga Y."/>
            <person name="Zwiers L.-H."/>
            <person name="Turgeon B."/>
            <person name="Goodwin S."/>
            <person name="Spatafora J."/>
            <person name="Crous P."/>
            <person name="Grigoriev I."/>
        </authorList>
    </citation>
    <scope>NUCLEOTIDE SEQUENCE</scope>
    <source>
        <strain evidence="2">CBS 133067</strain>
    </source>
</reference>
<dbReference type="Proteomes" id="UP000799772">
    <property type="component" value="Unassembled WGS sequence"/>
</dbReference>
<feature type="domain" description="NAD-dependent epimerase/dehydratase" evidence="1">
    <location>
        <begin position="11"/>
        <end position="221"/>
    </location>
</feature>
<dbReference type="Pfam" id="PF01370">
    <property type="entry name" value="Epimerase"/>
    <property type="match status" value="1"/>
</dbReference>
<evidence type="ECO:0000259" key="1">
    <source>
        <dbReference type="Pfam" id="PF01370"/>
    </source>
</evidence>